<protein>
    <submittedName>
        <fullName evidence="4">Serine-threonine protein kinase, putative</fullName>
    </submittedName>
</protein>
<dbReference type="InterPro" id="IPR036860">
    <property type="entry name" value="SH2_dom_sf"/>
</dbReference>
<proteinExistence type="predicted"/>
<organism evidence="4 5">
    <name type="scientific">Entamoeba invadens IP1</name>
    <dbReference type="NCBI Taxonomy" id="370355"/>
    <lineage>
        <taxon>Eukaryota</taxon>
        <taxon>Amoebozoa</taxon>
        <taxon>Evosea</taxon>
        <taxon>Archamoebae</taxon>
        <taxon>Mastigamoebida</taxon>
        <taxon>Entamoebidae</taxon>
        <taxon>Entamoeba</taxon>
    </lineage>
</organism>
<dbReference type="RefSeq" id="XP_004185323.1">
    <property type="nucleotide sequence ID" value="XM_004185275.1"/>
</dbReference>
<dbReference type="AlphaFoldDB" id="A0A0A1TXG0"/>
<dbReference type="KEGG" id="eiv:EIN_136510"/>
<keyword evidence="1" id="KW-0727">SH2 domain</keyword>
<dbReference type="PANTHER" id="PTHR45661">
    <property type="entry name" value="SURFACE ANTIGEN"/>
    <property type="match status" value="1"/>
</dbReference>
<dbReference type="SUPFAM" id="SSF52058">
    <property type="entry name" value="L domain-like"/>
    <property type="match status" value="1"/>
</dbReference>
<dbReference type="Pfam" id="PF00017">
    <property type="entry name" value="SH2"/>
    <property type="match status" value="1"/>
</dbReference>
<evidence type="ECO:0000259" key="2">
    <source>
        <dbReference type="PROSITE" id="PS50001"/>
    </source>
</evidence>
<dbReference type="GO" id="GO:0004672">
    <property type="term" value="F:protein kinase activity"/>
    <property type="evidence" value="ECO:0007669"/>
    <property type="project" value="InterPro"/>
</dbReference>
<dbReference type="GeneID" id="14884927"/>
<dbReference type="GO" id="GO:0005524">
    <property type="term" value="F:ATP binding"/>
    <property type="evidence" value="ECO:0007669"/>
    <property type="project" value="InterPro"/>
</dbReference>
<dbReference type="EMBL" id="KB207027">
    <property type="protein sequence ID" value="ELP85977.1"/>
    <property type="molecule type" value="Genomic_DNA"/>
</dbReference>
<dbReference type="SUPFAM" id="SSF55550">
    <property type="entry name" value="SH2 domain"/>
    <property type="match status" value="1"/>
</dbReference>
<dbReference type="Gene3D" id="1.10.510.10">
    <property type="entry name" value="Transferase(Phosphotransferase) domain 1"/>
    <property type="match status" value="1"/>
</dbReference>
<name>A0A0A1TXG0_ENTIV</name>
<dbReference type="InterPro" id="IPR032675">
    <property type="entry name" value="LRR_dom_sf"/>
</dbReference>
<dbReference type="Gene3D" id="3.30.200.20">
    <property type="entry name" value="Phosphorylase Kinase, domain 1"/>
    <property type="match status" value="1"/>
</dbReference>
<feature type="domain" description="SH2" evidence="2">
    <location>
        <begin position="930"/>
        <end position="1011"/>
    </location>
</feature>
<evidence type="ECO:0000256" key="1">
    <source>
        <dbReference type="PROSITE-ProRule" id="PRU00191"/>
    </source>
</evidence>
<dbReference type="Gene3D" id="3.30.505.10">
    <property type="entry name" value="SH2 domain"/>
    <property type="match status" value="1"/>
</dbReference>
<sequence>MIDGFHLIVISQYFKSMNDFYNVEMVCKKFNGTLQKFHCNPIPVDKTTIKHFPNIETLNIWLEKDDVFGVLNKEQTPTKKFFRVVIWFQVSYKTTQEIQDTEVVFKNVCYTMDDRIKFGDESFIIPPTIRSLGEKCFSECNKMNLIDIPLRLSGIGANCFAQCSSLKYITIPPLVYSLPSHCFLYCTSLSSVVLPDTIKSFGEFCFGYCFSLSEIKIPKSITNIGKICFYNCSTLSKIEIDKEAQIKVIDQETFWKCTSLLSFCIPQNVNSIGFGCFSECSMLTSILFSTNLSFIDNNCFYGCRALHNVTLPNALTKISEEMFGYCSQLSIIEIPQRVVELCSSCFENCSSLVSVKIPDCVTSIGHRSFACCTTLNDVRLPNNVKIIESGIFMNCFSLSKIEIPSCVSKINNYSFYNCNSLTSIVLPVGLICLNKSCFGNCYNLVKIEMDEKLESIGTSCFENCNSLKSVIIPKTVTFIGKTCFKNCIGLSSVDINNASVELCQNCFQDCCSLCLINFNFNELNKLKATCFGGVSLPSLKMNADDLVFEKSEKIGEGSCGIVYKGSLHGVPVAIKIPKNPLDDNQVDAYIHEMQLMNDSHGPNVVLFIGLVICNNIPMFVTEYIKMDLYKLVHSPSLPSEYAKRVLNTELKIELFSQCCKAIQWLHNQMNLIHRNVKPTNFLLDENFKVKVCDFGFAEIANEKEKTFGGSPMYCSPEVLNKATIFGKEIDIYSLGITMWELFYMKFPFFEHPEIVTTYQLLPALLSGVRPILPVTLIKENENNMSMKNHLEDIKKTFGKLVEDIPIEFEILMAKCWDVEPKNRPDINNLVDSVYDLKLSIILKDTSAMGWWKKTFEKSGRDKEVLVDEFLQPLIKSFKMKMDVVNCLKENIGVSYEVNLKRFQYLSGTFGKFYSDKRLFKKMIKVFQKDWWFGVCSKDEAIAKLDDKVDGTFLVRESYSVENSPITISKRSDGQLKHVRINTKLNKDGDVIYSVNAGGKEITHDSLTEMIDALIALSFIKIVCDRQEIVSKY</sequence>
<dbReference type="Proteomes" id="UP000014680">
    <property type="component" value="Unassembled WGS sequence"/>
</dbReference>
<keyword evidence="5" id="KW-1185">Reference proteome</keyword>
<dbReference type="InterPro" id="IPR000980">
    <property type="entry name" value="SH2"/>
</dbReference>
<dbReference type="PANTHER" id="PTHR45661:SF3">
    <property type="entry name" value="IG-LIKE DOMAIN-CONTAINING PROTEIN"/>
    <property type="match status" value="1"/>
</dbReference>
<dbReference type="SUPFAM" id="SSF56112">
    <property type="entry name" value="Protein kinase-like (PK-like)"/>
    <property type="match status" value="1"/>
</dbReference>
<keyword evidence="4" id="KW-0418">Kinase</keyword>
<gene>
    <name evidence="4" type="ORF">EIN_136510</name>
</gene>
<dbReference type="VEuPathDB" id="AmoebaDB:EIN_136510"/>
<dbReference type="InterPro" id="IPR026906">
    <property type="entry name" value="LRR_5"/>
</dbReference>
<dbReference type="Gene3D" id="3.80.10.10">
    <property type="entry name" value="Ribonuclease Inhibitor"/>
    <property type="match status" value="5"/>
</dbReference>
<evidence type="ECO:0000313" key="4">
    <source>
        <dbReference type="EMBL" id="ELP85977.1"/>
    </source>
</evidence>
<feature type="domain" description="Protein kinase" evidence="3">
    <location>
        <begin position="548"/>
        <end position="838"/>
    </location>
</feature>
<dbReference type="PROSITE" id="PS50011">
    <property type="entry name" value="PROTEIN_KINASE_DOM"/>
    <property type="match status" value="1"/>
</dbReference>
<dbReference type="InterPro" id="IPR011009">
    <property type="entry name" value="Kinase-like_dom_sf"/>
</dbReference>
<evidence type="ECO:0000313" key="5">
    <source>
        <dbReference type="Proteomes" id="UP000014680"/>
    </source>
</evidence>
<keyword evidence="4" id="KW-0808">Transferase</keyword>
<reference evidence="4 5" key="1">
    <citation type="submission" date="2012-10" db="EMBL/GenBank/DDBJ databases">
        <authorList>
            <person name="Zafar N."/>
            <person name="Inman J."/>
            <person name="Hall N."/>
            <person name="Lorenzi H."/>
            <person name="Caler E."/>
        </authorList>
    </citation>
    <scope>NUCLEOTIDE SEQUENCE [LARGE SCALE GENOMIC DNA]</scope>
    <source>
        <strain evidence="4 5">IP1</strain>
    </source>
</reference>
<evidence type="ECO:0000259" key="3">
    <source>
        <dbReference type="PROSITE" id="PS50011"/>
    </source>
</evidence>
<dbReference type="Pfam" id="PF13306">
    <property type="entry name" value="LRR_5"/>
    <property type="match status" value="2"/>
</dbReference>
<dbReference type="InterPro" id="IPR053139">
    <property type="entry name" value="Surface_bspA-like"/>
</dbReference>
<dbReference type="Pfam" id="PF00069">
    <property type="entry name" value="Pkinase"/>
    <property type="match status" value="1"/>
</dbReference>
<accession>A0A0A1TXG0</accession>
<dbReference type="CDD" id="cd00173">
    <property type="entry name" value="SH2"/>
    <property type="match status" value="1"/>
</dbReference>
<dbReference type="SMART" id="SM00252">
    <property type="entry name" value="SH2"/>
    <property type="match status" value="1"/>
</dbReference>
<dbReference type="PROSITE" id="PS50001">
    <property type="entry name" value="SH2"/>
    <property type="match status" value="1"/>
</dbReference>
<dbReference type="InterPro" id="IPR000719">
    <property type="entry name" value="Prot_kinase_dom"/>
</dbReference>